<dbReference type="GO" id="GO:0000917">
    <property type="term" value="P:division septum assembly"/>
    <property type="evidence" value="ECO:0007669"/>
    <property type="project" value="UniProtKB-KW"/>
</dbReference>
<keyword evidence="2" id="KW-0132">Cell division</keyword>
<proteinExistence type="predicted"/>
<dbReference type="GO" id="GO:0005886">
    <property type="term" value="C:plasma membrane"/>
    <property type="evidence" value="ECO:0007669"/>
    <property type="project" value="UniProtKB-SubCell"/>
</dbReference>
<protein>
    <submittedName>
        <fullName evidence="10">Septation ring formation regulator EzrA</fullName>
    </submittedName>
</protein>
<keyword evidence="4 9" id="KW-1133">Transmembrane helix</keyword>
<comment type="caution">
    <text evidence="10">The sequence shown here is derived from an EMBL/GenBank/DDBJ whole genome shotgun (WGS) entry which is preliminary data.</text>
</comment>
<evidence type="ECO:0000256" key="5">
    <source>
        <dbReference type="ARBA" id="ARBA00023054"/>
    </source>
</evidence>
<evidence type="ECO:0000256" key="4">
    <source>
        <dbReference type="ARBA" id="ARBA00022989"/>
    </source>
</evidence>
<dbReference type="Proteomes" id="UP000589351">
    <property type="component" value="Unassembled WGS sequence"/>
</dbReference>
<evidence type="ECO:0000256" key="7">
    <source>
        <dbReference type="ARBA" id="ARBA00023210"/>
    </source>
</evidence>
<sequence>MWMYILIAIIIIVIVAAAVLLYLRSVKTQMVEQQEKKLEEVKTLPFKLDLNKLNSYNLHGEVKELYDGWQAEWNDTIKTHSTHAFDAINQSKESIEKFKFSKSTKDNEVAEENIDLIQEKYDELTGDIAQFMETVEKGNKEYIESERLYREAKRDVLANGHKFGEAKKPLEEVIKSYESETEKYEKMVNDGNYIRANEFINNTYTELMNLKESMDEIPLLIKEVKKELPQQFQELRYGCRDLRAQGYDLDHIKVENRLSTMKSNLNRVEPLVAKLELEEADAILDNIHDELDDMYDLVEHEVKAKNKFDQEQDVIQDELYKSKTLNYTLRTEIEYIKEQYHIDESDVQKVFNYENEIENLTGIFSEMINETEKNTTRYSALVENIDYLKDNAHTIFEDQNAIQDHLVNLREDDKEARDNLAYVNTRKEKVYRDLMSSNLVAMPEQFIVMKHEIEVNINEIENYFKRKPLNVEYVKAKVNDTVKMANKYEQEANAVMRDSQLAELMIQYGNRFRTTDQSMSQQLDEAERLFKENRYKRALDVARDAIEAKEPGSAARIEKQYDN</sequence>
<feature type="transmembrane region" description="Helical" evidence="9">
    <location>
        <begin position="6"/>
        <end position="23"/>
    </location>
</feature>
<dbReference type="EMBL" id="CAJEWD010000007">
    <property type="protein sequence ID" value="CAD2076730.1"/>
    <property type="molecule type" value="Genomic_DNA"/>
</dbReference>
<comment type="subcellular location">
    <subcellularLocation>
        <location evidence="1">Cell membrane</location>
        <topology evidence="1">Single-pass membrane protein</topology>
    </subcellularLocation>
</comment>
<name>A0A6V7RHW9_9STAP</name>
<keyword evidence="8" id="KW-0131">Cell cycle</keyword>
<dbReference type="AlphaFoldDB" id="A0A6V7RHW9"/>
<organism evidence="10 11">
    <name type="scientific">Jeotgalicoccus meleagridis</name>
    <dbReference type="NCBI Taxonomy" id="2759181"/>
    <lineage>
        <taxon>Bacteria</taxon>
        <taxon>Bacillati</taxon>
        <taxon>Bacillota</taxon>
        <taxon>Bacilli</taxon>
        <taxon>Bacillales</taxon>
        <taxon>Staphylococcaceae</taxon>
        <taxon>Jeotgalicoccus</taxon>
    </lineage>
</organism>
<dbReference type="Pfam" id="PF06160">
    <property type="entry name" value="EzrA"/>
    <property type="match status" value="1"/>
</dbReference>
<gene>
    <name evidence="10" type="primary">ezrA</name>
    <name evidence="10" type="ORF">JEODO184_01029</name>
</gene>
<evidence type="ECO:0000313" key="11">
    <source>
        <dbReference type="Proteomes" id="UP000589351"/>
    </source>
</evidence>
<dbReference type="InterPro" id="IPR010379">
    <property type="entry name" value="EzrA"/>
</dbReference>
<dbReference type="RefSeq" id="WP_185125561.1">
    <property type="nucleotide sequence ID" value="NZ_CAJEWD010000007.1"/>
</dbReference>
<keyword evidence="11" id="KW-1185">Reference proteome</keyword>
<keyword evidence="6 9" id="KW-0472">Membrane</keyword>
<evidence type="ECO:0000313" key="10">
    <source>
        <dbReference type="EMBL" id="CAD2076730.1"/>
    </source>
</evidence>
<evidence type="ECO:0000256" key="2">
    <source>
        <dbReference type="ARBA" id="ARBA00022618"/>
    </source>
</evidence>
<dbReference type="GO" id="GO:0000921">
    <property type="term" value="P:septin ring assembly"/>
    <property type="evidence" value="ECO:0007669"/>
    <property type="project" value="InterPro"/>
</dbReference>
<dbReference type="GO" id="GO:0005940">
    <property type="term" value="C:septin ring"/>
    <property type="evidence" value="ECO:0007669"/>
    <property type="project" value="InterPro"/>
</dbReference>
<evidence type="ECO:0000256" key="8">
    <source>
        <dbReference type="ARBA" id="ARBA00023306"/>
    </source>
</evidence>
<reference evidence="10 11" key="1">
    <citation type="submission" date="2020-07" db="EMBL/GenBank/DDBJ databases">
        <authorList>
            <person name="Criscuolo A."/>
        </authorList>
    </citation>
    <scope>NUCLEOTIDE SEQUENCE [LARGE SCALE GENOMIC DNA]</scope>
    <source>
        <strain evidence="10">CIP111649</strain>
    </source>
</reference>
<keyword evidence="3 9" id="KW-0812">Transmembrane</keyword>
<keyword evidence="7" id="KW-0717">Septation</keyword>
<evidence type="ECO:0000256" key="3">
    <source>
        <dbReference type="ARBA" id="ARBA00022692"/>
    </source>
</evidence>
<evidence type="ECO:0000256" key="9">
    <source>
        <dbReference type="SAM" id="Phobius"/>
    </source>
</evidence>
<accession>A0A6V7RHW9</accession>
<evidence type="ECO:0000256" key="1">
    <source>
        <dbReference type="ARBA" id="ARBA00004162"/>
    </source>
</evidence>
<evidence type="ECO:0000256" key="6">
    <source>
        <dbReference type="ARBA" id="ARBA00023136"/>
    </source>
</evidence>
<keyword evidence="5" id="KW-0175">Coiled coil</keyword>